<keyword evidence="1" id="KW-0812">Transmembrane</keyword>
<organism evidence="2 3">
    <name type="scientific">Oikopleura dioica</name>
    <name type="common">Tunicate</name>
    <dbReference type="NCBI Taxonomy" id="34765"/>
    <lineage>
        <taxon>Eukaryota</taxon>
        <taxon>Metazoa</taxon>
        <taxon>Chordata</taxon>
        <taxon>Tunicata</taxon>
        <taxon>Appendicularia</taxon>
        <taxon>Copelata</taxon>
        <taxon>Oikopleuridae</taxon>
        <taxon>Oikopleura</taxon>
    </lineage>
</organism>
<keyword evidence="3" id="KW-1185">Reference proteome</keyword>
<name>A0ABN7SVZ0_OIKDI</name>
<accession>A0ABN7SVZ0</accession>
<gene>
    <name evidence="2" type="ORF">OKIOD_LOCUS11654</name>
</gene>
<feature type="transmembrane region" description="Helical" evidence="1">
    <location>
        <begin position="112"/>
        <end position="130"/>
    </location>
</feature>
<dbReference type="Proteomes" id="UP001158576">
    <property type="component" value="Chromosome 1"/>
</dbReference>
<dbReference type="EMBL" id="OU015566">
    <property type="protein sequence ID" value="CAG5106542.1"/>
    <property type="molecule type" value="Genomic_DNA"/>
</dbReference>
<keyword evidence="1" id="KW-1133">Transmembrane helix</keyword>
<sequence>MNDDSAKLTKEQCEKWQETFLTISCDKLSEKKREDYFKMECVEPLFLCGQSSKCPNSTSPLQEYLSLHFQDDCFNATAEEEGQIKAKILENYGGCDQFNASLLEPCRSSSESAHLTMAPFFMLFFMLFLFK</sequence>
<evidence type="ECO:0000256" key="1">
    <source>
        <dbReference type="SAM" id="Phobius"/>
    </source>
</evidence>
<evidence type="ECO:0000313" key="3">
    <source>
        <dbReference type="Proteomes" id="UP001158576"/>
    </source>
</evidence>
<evidence type="ECO:0000313" key="2">
    <source>
        <dbReference type="EMBL" id="CAG5106542.1"/>
    </source>
</evidence>
<protein>
    <submittedName>
        <fullName evidence="2">Oidioi.mRNA.OKI2018_I69.chr1.g2889.t1.cds</fullName>
    </submittedName>
</protein>
<proteinExistence type="predicted"/>
<reference evidence="2 3" key="1">
    <citation type="submission" date="2021-04" db="EMBL/GenBank/DDBJ databases">
        <authorList>
            <person name="Bliznina A."/>
        </authorList>
    </citation>
    <scope>NUCLEOTIDE SEQUENCE [LARGE SCALE GENOMIC DNA]</scope>
</reference>
<keyword evidence="1" id="KW-0472">Membrane</keyword>